<dbReference type="AlphaFoldDB" id="A0A1H9LP99"/>
<reference evidence="2" key="1">
    <citation type="submission" date="2016-10" db="EMBL/GenBank/DDBJ databases">
        <authorList>
            <person name="Varghese N."/>
            <person name="Submissions S."/>
        </authorList>
    </citation>
    <scope>NUCLEOTIDE SEQUENCE [LARGE SCALE GENOMIC DNA]</scope>
    <source>
        <strain evidence="2">DSM 15719</strain>
    </source>
</reference>
<dbReference type="PANTHER" id="PTHR30469">
    <property type="entry name" value="MULTIDRUG RESISTANCE PROTEIN MDTA"/>
    <property type="match status" value="1"/>
</dbReference>
<dbReference type="EMBL" id="FOFZ01000007">
    <property type="protein sequence ID" value="SER13210.1"/>
    <property type="molecule type" value="Genomic_DNA"/>
</dbReference>
<gene>
    <name evidence="1" type="ORF">SAMN05444355_10790</name>
</gene>
<dbReference type="Proteomes" id="UP000183658">
    <property type="component" value="Unassembled WGS sequence"/>
</dbReference>
<evidence type="ECO:0000313" key="2">
    <source>
        <dbReference type="Proteomes" id="UP000183658"/>
    </source>
</evidence>
<dbReference type="SUPFAM" id="SSF51230">
    <property type="entry name" value="Single hybrid motif"/>
    <property type="match status" value="1"/>
</dbReference>
<dbReference type="GO" id="GO:1990281">
    <property type="term" value="C:efflux pump complex"/>
    <property type="evidence" value="ECO:0007669"/>
    <property type="project" value="TreeGrafter"/>
</dbReference>
<dbReference type="GO" id="GO:0015562">
    <property type="term" value="F:efflux transmembrane transporter activity"/>
    <property type="evidence" value="ECO:0007669"/>
    <property type="project" value="TreeGrafter"/>
</dbReference>
<sequence>MNLIIGIQMKNKITIPFIIVLFVMLLQSCKKQEAATTETETIIPVTVTTIDTTGIDDYEEVSGTVSYIVKTPIKSIITGYITAVNAKTNDKVAKGKRLFSIKTKEAIALGNDVNKLDPKLNFGSAVSIPSSSTGFITAVNVENGNYVQEGDVLAIINDSNNYGVVINVPFELKKHIAINQQLSIYLPDGTSISATVKQFIPAVDASSQMQSVFLKMNSNEVLPENLIVSVRIPKSNKSNIITLPKAAILSNEIETNYWVMLLKNDSTAIKVPVQIGIKNQERTEIISPKFKATDKIVTSGNYGVGDTIKVKIIKSAK</sequence>
<keyword evidence="2" id="KW-1185">Reference proteome</keyword>
<protein>
    <submittedName>
        <fullName evidence="1">HlyD family secretion protein</fullName>
    </submittedName>
</protein>
<evidence type="ECO:0000313" key="1">
    <source>
        <dbReference type="EMBL" id="SER13210.1"/>
    </source>
</evidence>
<dbReference type="PANTHER" id="PTHR30469:SF15">
    <property type="entry name" value="HLYD FAMILY OF SECRETION PROTEINS"/>
    <property type="match status" value="1"/>
</dbReference>
<name>A0A1H9LP99_FLAFI</name>
<organism evidence="1 2">
    <name type="scientific">Flavobacterium frigoris</name>
    <dbReference type="NCBI Taxonomy" id="229204"/>
    <lineage>
        <taxon>Bacteria</taxon>
        <taxon>Pseudomonadati</taxon>
        <taxon>Bacteroidota</taxon>
        <taxon>Flavobacteriia</taxon>
        <taxon>Flavobacteriales</taxon>
        <taxon>Flavobacteriaceae</taxon>
        <taxon>Flavobacterium</taxon>
    </lineage>
</organism>
<dbReference type="OrthoDB" id="1435302at2"/>
<proteinExistence type="predicted"/>
<dbReference type="InterPro" id="IPR011053">
    <property type="entry name" value="Single_hybrid_motif"/>
</dbReference>
<dbReference type="Gene3D" id="2.40.50.100">
    <property type="match status" value="1"/>
</dbReference>
<accession>A0A1H9LP99</accession>
<dbReference type="Gene3D" id="2.40.420.20">
    <property type="match status" value="1"/>
</dbReference>